<dbReference type="AlphaFoldDB" id="A0A8H6JT30"/>
<comment type="caution">
    <text evidence="2">The sequence shown here is derived from an EMBL/GenBank/DDBJ whole genome shotgun (WGS) entry which is preliminary data.</text>
</comment>
<name>A0A8H6JT30_9PEZI</name>
<proteinExistence type="predicted"/>
<feature type="region of interest" description="Disordered" evidence="1">
    <location>
        <begin position="391"/>
        <end position="417"/>
    </location>
</feature>
<dbReference type="Proteomes" id="UP000652219">
    <property type="component" value="Unassembled WGS sequence"/>
</dbReference>
<protein>
    <submittedName>
        <fullName evidence="2">Uncharacterized protein</fullName>
    </submittedName>
</protein>
<organism evidence="2 3">
    <name type="scientific">Colletotrichum sojae</name>
    <dbReference type="NCBI Taxonomy" id="2175907"/>
    <lineage>
        <taxon>Eukaryota</taxon>
        <taxon>Fungi</taxon>
        <taxon>Dikarya</taxon>
        <taxon>Ascomycota</taxon>
        <taxon>Pezizomycotina</taxon>
        <taxon>Sordariomycetes</taxon>
        <taxon>Hypocreomycetidae</taxon>
        <taxon>Glomerellales</taxon>
        <taxon>Glomerellaceae</taxon>
        <taxon>Colletotrichum</taxon>
        <taxon>Colletotrichum orchidearum species complex</taxon>
    </lineage>
</organism>
<feature type="region of interest" description="Disordered" evidence="1">
    <location>
        <begin position="1"/>
        <end position="26"/>
    </location>
</feature>
<keyword evidence="3" id="KW-1185">Reference proteome</keyword>
<evidence type="ECO:0000313" key="3">
    <source>
        <dbReference type="Proteomes" id="UP000652219"/>
    </source>
</evidence>
<accession>A0A8H6JT30</accession>
<feature type="compositionally biased region" description="Polar residues" evidence="1">
    <location>
        <begin position="1"/>
        <end position="11"/>
    </location>
</feature>
<dbReference type="EMBL" id="WIGN01000016">
    <property type="protein sequence ID" value="KAF6818331.1"/>
    <property type="molecule type" value="Genomic_DNA"/>
</dbReference>
<evidence type="ECO:0000313" key="2">
    <source>
        <dbReference type="EMBL" id="KAF6818331.1"/>
    </source>
</evidence>
<gene>
    <name evidence="2" type="ORF">CSOJ01_01972</name>
</gene>
<sequence>MALSPSDNLQNPGPEPPKPDFSNADSPPWDDSIAALTCKVLVEFAEGQFNVWLRTFSSGRETGTVSMFVFTGQPRKLETNLGRGTKFCTLGSRSFPGIGQENCVCSFPLHEYQDVEYVVPVFEITTSTKQEHPSPYVRVPEPGPYNNWPQVHRLALRFDRIVKGEAVSQYYHAHEHIFPYAKYSGSPHSRHLTGPWCTAMGWIAALMNFEWAERPTFDHWALTPFDVTLECLTPRSGGTLFSQPGPKKAQEPPKLARLGYSDVPLANLYGKEHNQMSIGIWYDTLLPSGRRTCDSCYMSTTKSSLMYCPLPCRDCRPRPTPVSSQVFVFTCEFCQSLGRACTFTPEDYIDLNARSFTSLGYAKPQPQSIHRQLTGEEKRTSMLLLEGAAQAMKAKNEADKGPSEGNDAPKTGAKLDK</sequence>
<reference evidence="2 3" key="1">
    <citation type="journal article" date="2020" name="Phytopathology">
        <title>Genome Sequence Resources of Colletotrichum truncatum, C. plurivorum, C. musicola, and C. sojae: Four Species Pathogenic to Soybean (Glycine max).</title>
        <authorList>
            <person name="Rogerio F."/>
            <person name="Boufleur T.R."/>
            <person name="Ciampi-Guillardi M."/>
            <person name="Sukno S.A."/>
            <person name="Thon M.R."/>
            <person name="Massola Junior N.S."/>
            <person name="Baroncelli R."/>
        </authorList>
    </citation>
    <scope>NUCLEOTIDE SEQUENCE [LARGE SCALE GENOMIC DNA]</scope>
    <source>
        <strain evidence="2 3">LFN0009</strain>
    </source>
</reference>
<evidence type="ECO:0000256" key="1">
    <source>
        <dbReference type="SAM" id="MobiDB-lite"/>
    </source>
</evidence>